<evidence type="ECO:0000313" key="2">
    <source>
        <dbReference type="EMBL" id="EEP77894.1"/>
    </source>
</evidence>
<evidence type="ECO:0000313" key="3">
    <source>
        <dbReference type="Proteomes" id="UP000002058"/>
    </source>
</evidence>
<protein>
    <submittedName>
        <fullName evidence="2">Uncharacterized protein</fullName>
    </submittedName>
</protein>
<evidence type="ECO:0000256" key="1">
    <source>
        <dbReference type="SAM" id="Phobius"/>
    </source>
</evidence>
<dbReference type="InParanoid" id="C4JHQ7"/>
<sequence>MESSARAPGSDRGLQLLIITVVMTAVSGIFVMLRLLFVVFFAVCNGIAIKHGFGKHTVTVPHSEKLEALKVRLCSIC</sequence>
<accession>C4JHQ7</accession>
<dbReference type="AlphaFoldDB" id="C4JHQ7"/>
<dbReference type="RefSeq" id="XP_002543227.1">
    <property type="nucleotide sequence ID" value="XM_002543181.1"/>
</dbReference>
<dbReference type="Proteomes" id="UP000002058">
    <property type="component" value="Unassembled WGS sequence"/>
</dbReference>
<keyword evidence="1" id="KW-0812">Transmembrane</keyword>
<dbReference type="KEGG" id="ure:UREG_02743"/>
<feature type="transmembrane region" description="Helical" evidence="1">
    <location>
        <begin position="16"/>
        <end position="43"/>
    </location>
</feature>
<gene>
    <name evidence="2" type="ORF">UREG_02743</name>
</gene>
<name>C4JHQ7_UNCRE</name>
<dbReference type="VEuPathDB" id="FungiDB:UREG_02743"/>
<dbReference type="EMBL" id="CH476615">
    <property type="protein sequence ID" value="EEP77894.1"/>
    <property type="molecule type" value="Genomic_DNA"/>
</dbReference>
<proteinExistence type="predicted"/>
<organism evidence="2 3">
    <name type="scientific">Uncinocarpus reesii (strain UAMH 1704)</name>
    <dbReference type="NCBI Taxonomy" id="336963"/>
    <lineage>
        <taxon>Eukaryota</taxon>
        <taxon>Fungi</taxon>
        <taxon>Dikarya</taxon>
        <taxon>Ascomycota</taxon>
        <taxon>Pezizomycotina</taxon>
        <taxon>Eurotiomycetes</taxon>
        <taxon>Eurotiomycetidae</taxon>
        <taxon>Onygenales</taxon>
        <taxon>Onygenaceae</taxon>
        <taxon>Uncinocarpus</taxon>
    </lineage>
</organism>
<reference evidence="3" key="1">
    <citation type="journal article" date="2009" name="Genome Res.">
        <title>Comparative genomic analyses of the human fungal pathogens Coccidioides and their relatives.</title>
        <authorList>
            <person name="Sharpton T.J."/>
            <person name="Stajich J.E."/>
            <person name="Rounsley S.D."/>
            <person name="Gardner M.J."/>
            <person name="Wortman J.R."/>
            <person name="Jordar V.S."/>
            <person name="Maiti R."/>
            <person name="Kodira C.D."/>
            <person name="Neafsey D.E."/>
            <person name="Zeng Q."/>
            <person name="Hung C.-Y."/>
            <person name="McMahan C."/>
            <person name="Muszewska A."/>
            <person name="Grynberg M."/>
            <person name="Mandel M.A."/>
            <person name="Kellner E.M."/>
            <person name="Barker B.M."/>
            <person name="Galgiani J.N."/>
            <person name="Orbach M.J."/>
            <person name="Kirkland T.N."/>
            <person name="Cole G.T."/>
            <person name="Henn M.R."/>
            <person name="Birren B.W."/>
            <person name="Taylor J.W."/>
        </authorList>
    </citation>
    <scope>NUCLEOTIDE SEQUENCE [LARGE SCALE GENOMIC DNA]</scope>
    <source>
        <strain evidence="3">UAMH 1704</strain>
    </source>
</reference>
<keyword evidence="1" id="KW-1133">Transmembrane helix</keyword>
<keyword evidence="1" id="KW-0472">Membrane</keyword>
<dbReference type="HOGENOM" id="CLU_2639944_0_0_1"/>
<dbReference type="GeneID" id="8437530"/>
<keyword evidence="3" id="KW-1185">Reference proteome</keyword>